<protein>
    <submittedName>
        <fullName evidence="1">Uncharacterized protein</fullName>
    </submittedName>
</protein>
<gene>
    <name evidence="1" type="ORF">S03H2_20011</name>
</gene>
<accession>X1FMF5</accession>
<dbReference type="EMBL" id="BARU01010505">
    <property type="protein sequence ID" value="GAH33700.1"/>
    <property type="molecule type" value="Genomic_DNA"/>
</dbReference>
<proteinExistence type="predicted"/>
<evidence type="ECO:0000313" key="1">
    <source>
        <dbReference type="EMBL" id="GAH33700.1"/>
    </source>
</evidence>
<comment type="caution">
    <text evidence="1">The sequence shown here is derived from an EMBL/GenBank/DDBJ whole genome shotgun (WGS) entry which is preliminary data.</text>
</comment>
<reference evidence="1" key="1">
    <citation type="journal article" date="2014" name="Front. Microbiol.">
        <title>High frequency of phylogenetically diverse reductive dehalogenase-homologous genes in deep subseafloor sedimentary metagenomes.</title>
        <authorList>
            <person name="Kawai M."/>
            <person name="Futagami T."/>
            <person name="Toyoda A."/>
            <person name="Takaki Y."/>
            <person name="Nishi S."/>
            <person name="Hori S."/>
            <person name="Arai W."/>
            <person name="Tsubouchi T."/>
            <person name="Morono Y."/>
            <person name="Uchiyama I."/>
            <person name="Ito T."/>
            <person name="Fujiyama A."/>
            <person name="Inagaki F."/>
            <person name="Takami H."/>
        </authorList>
    </citation>
    <scope>NUCLEOTIDE SEQUENCE</scope>
    <source>
        <strain evidence="1">Expedition CK06-06</strain>
    </source>
</reference>
<feature type="non-terminal residue" evidence="1">
    <location>
        <position position="1"/>
    </location>
</feature>
<organism evidence="1">
    <name type="scientific">marine sediment metagenome</name>
    <dbReference type="NCBI Taxonomy" id="412755"/>
    <lineage>
        <taxon>unclassified sequences</taxon>
        <taxon>metagenomes</taxon>
        <taxon>ecological metagenomes</taxon>
    </lineage>
</organism>
<dbReference type="AlphaFoldDB" id="X1FMF5"/>
<sequence length="298" mass="34543">QFLNDIYYQTFGGFSPLWPYSPPFNSSFLSSVISLEYSYYAIRCLELLAEQLTLGDLSATGIDIMALYSYIDRNIIETSTELFFNPQYPSNPETLLENTYYMIYILKAIDLYNKDIQKITNFVMNNLDYTNIKNIYFSYKISEILGVDFDFDTDLTYGLVQDIYSEEYHEFYLTSDRVLINQEAFLWISEMARNSIISIEEQYPSEVSLGSTITISAILSNLILRDFGTYITFKFENEQLGIHMFSKIEGDSYTLDLYIPFSSNYYPEIEGTLCAYEGTQKKAELSISISTTYSLNYT</sequence>
<feature type="non-terminal residue" evidence="1">
    <location>
        <position position="298"/>
    </location>
</feature>
<name>X1FMF5_9ZZZZ</name>